<dbReference type="AlphaFoldDB" id="A0AAC9PPV7"/>
<comment type="similarity">
    <text evidence="1">Belongs to the four-carbon acid sugar kinase family.</text>
</comment>
<evidence type="ECO:0000313" key="9">
    <source>
        <dbReference type="EMBL" id="APU12277.1"/>
    </source>
</evidence>
<evidence type="ECO:0000313" key="10">
    <source>
        <dbReference type="Proteomes" id="UP000185511"/>
    </source>
</evidence>
<keyword evidence="2" id="KW-0808">Transferase</keyword>
<evidence type="ECO:0000256" key="6">
    <source>
        <dbReference type="ARBA" id="ARBA00023277"/>
    </source>
</evidence>
<keyword evidence="5" id="KW-0067">ATP-binding</keyword>
<sequence>MRPGRPRLALCDDLSGAAEAALALSGGHDEPSARLAPPVGNIARFAQDLAAEGSTATGPCAIDLDIRQSTPDEARSAVGALTPRSGPLFLKIDSLLRGNVAPMVWGLRDRRDSLIVCTPALPAAGRATVNGRVVFAAHSPVPGPGEPRPSSIQEALGELPTDRFGLDTVRSAGLVAGLAEAARTRHIAVCDAETDADLDLIAAACAGVPDVIAVGSAGLAAAFGRLRSAAEPDPAPVRACGDSPAARPSAAVLVVVGSAEPGARRQVEILEHAGAAVVLVDPTTRRETGSCVRARLDHGCVVLAVRQAAVAPDEIDPGSGRLITDHLAAIVRSALAEHDTPVRLALTGGETARRVLDALGVTRLDLLGQVHPGAVHARTDTHHEIVTRPGSHGGPDSLLTIARHLRHTDHQEDP</sequence>
<evidence type="ECO:0000256" key="1">
    <source>
        <dbReference type="ARBA" id="ARBA00005715"/>
    </source>
</evidence>
<evidence type="ECO:0000259" key="8">
    <source>
        <dbReference type="Pfam" id="PF17042"/>
    </source>
</evidence>
<dbReference type="Gene3D" id="3.40.50.10840">
    <property type="entry name" value="Putative sugar-binding, N-terminal domain"/>
    <property type="match status" value="1"/>
</dbReference>
<feature type="domain" description="Four-carbon acid sugar kinase N-terminal" evidence="7">
    <location>
        <begin position="10"/>
        <end position="222"/>
    </location>
</feature>
<dbReference type="SUPFAM" id="SSF142764">
    <property type="entry name" value="YgbK-like"/>
    <property type="match status" value="1"/>
</dbReference>
<keyword evidence="6" id="KW-0119">Carbohydrate metabolism</keyword>
<dbReference type="Proteomes" id="UP000185511">
    <property type="component" value="Chromosome"/>
</dbReference>
<evidence type="ECO:0000256" key="4">
    <source>
        <dbReference type="ARBA" id="ARBA00022777"/>
    </source>
</evidence>
<gene>
    <name evidence="9" type="ORF">UA74_00920</name>
</gene>
<dbReference type="InterPro" id="IPR010737">
    <property type="entry name" value="4-carb_acid_sugar_kinase_N"/>
</dbReference>
<organism evidence="9 10">
    <name type="scientific">Actinoalloteichus fjordicus</name>
    <dbReference type="NCBI Taxonomy" id="1612552"/>
    <lineage>
        <taxon>Bacteria</taxon>
        <taxon>Bacillati</taxon>
        <taxon>Actinomycetota</taxon>
        <taxon>Actinomycetes</taxon>
        <taxon>Pseudonocardiales</taxon>
        <taxon>Pseudonocardiaceae</taxon>
        <taxon>Actinoalloteichus</taxon>
    </lineage>
</organism>
<name>A0AAC9PPV7_9PSEU</name>
<dbReference type="GO" id="GO:0005524">
    <property type="term" value="F:ATP binding"/>
    <property type="evidence" value="ECO:0007669"/>
    <property type="project" value="UniProtKB-KW"/>
</dbReference>
<evidence type="ECO:0000256" key="5">
    <source>
        <dbReference type="ARBA" id="ARBA00022840"/>
    </source>
</evidence>
<proteinExistence type="inferred from homology"/>
<protein>
    <recommendedName>
        <fullName evidence="11">4-hydroxythreonine-4-phosphate dehydrogenase</fullName>
    </recommendedName>
</protein>
<accession>A0AAC9PPV7</accession>
<dbReference type="Pfam" id="PF07005">
    <property type="entry name" value="SBD_N"/>
    <property type="match status" value="1"/>
</dbReference>
<keyword evidence="4" id="KW-0418">Kinase</keyword>
<reference evidence="10" key="1">
    <citation type="submission" date="2016-06" db="EMBL/GenBank/DDBJ databases">
        <title>Complete genome sequence of Actinoalloteichus fjordicus DSM 46855 (=ADI127-17), type strain of the new species Actinoalloteichus fjordicus.</title>
        <authorList>
            <person name="Ruckert C."/>
            <person name="Nouioui I."/>
            <person name="Willmese J."/>
            <person name="van Wezel G."/>
            <person name="Klenk H.-P."/>
            <person name="Kalinowski J."/>
            <person name="Zotchev S.B."/>
        </authorList>
    </citation>
    <scope>NUCLEOTIDE SEQUENCE [LARGE SCALE GENOMIC DNA]</scope>
    <source>
        <strain evidence="10">ADI127-7</strain>
    </source>
</reference>
<keyword evidence="10" id="KW-1185">Reference proteome</keyword>
<dbReference type="GO" id="GO:0016301">
    <property type="term" value="F:kinase activity"/>
    <property type="evidence" value="ECO:0007669"/>
    <property type="project" value="UniProtKB-KW"/>
</dbReference>
<dbReference type="Pfam" id="PF17042">
    <property type="entry name" value="NBD_C"/>
    <property type="match status" value="1"/>
</dbReference>
<evidence type="ECO:0000259" key="7">
    <source>
        <dbReference type="Pfam" id="PF07005"/>
    </source>
</evidence>
<dbReference type="EMBL" id="CP016076">
    <property type="protein sequence ID" value="APU12277.1"/>
    <property type="molecule type" value="Genomic_DNA"/>
</dbReference>
<dbReference type="Gene3D" id="3.40.980.20">
    <property type="entry name" value="Four-carbon acid sugar kinase, nucleotide binding domain"/>
    <property type="match status" value="1"/>
</dbReference>
<dbReference type="InterPro" id="IPR042213">
    <property type="entry name" value="NBD_C_sf"/>
</dbReference>
<dbReference type="KEGG" id="acad:UA74_00920"/>
<keyword evidence="3" id="KW-0547">Nucleotide-binding</keyword>
<dbReference type="InterPro" id="IPR037051">
    <property type="entry name" value="4-carb_acid_sugar_kinase_N_sf"/>
</dbReference>
<feature type="domain" description="Four-carbon acid sugar kinase nucleotide binding" evidence="8">
    <location>
        <begin position="253"/>
        <end position="398"/>
    </location>
</feature>
<dbReference type="InterPro" id="IPR031475">
    <property type="entry name" value="NBD_C"/>
</dbReference>
<dbReference type="RefSeq" id="WP_075763692.1">
    <property type="nucleotide sequence ID" value="NZ_CP016076.1"/>
</dbReference>
<evidence type="ECO:0000256" key="2">
    <source>
        <dbReference type="ARBA" id="ARBA00022679"/>
    </source>
</evidence>
<evidence type="ECO:0000256" key="3">
    <source>
        <dbReference type="ARBA" id="ARBA00022741"/>
    </source>
</evidence>
<evidence type="ECO:0008006" key="11">
    <source>
        <dbReference type="Google" id="ProtNLM"/>
    </source>
</evidence>